<evidence type="ECO:0000313" key="3">
    <source>
        <dbReference type="Proteomes" id="UP000308149"/>
    </source>
</evidence>
<protein>
    <submittedName>
        <fullName evidence="2">Uncharacterized protein</fullName>
    </submittedName>
</protein>
<evidence type="ECO:0000313" key="2">
    <source>
        <dbReference type="EMBL" id="QDA56019.1"/>
    </source>
</evidence>
<organism evidence="2 3">
    <name type="scientific">Thermomonas aquatica</name>
    <dbReference type="NCBI Taxonomy" id="2202149"/>
    <lineage>
        <taxon>Bacteria</taxon>
        <taxon>Pseudomonadati</taxon>
        <taxon>Pseudomonadota</taxon>
        <taxon>Gammaproteobacteria</taxon>
        <taxon>Lysobacterales</taxon>
        <taxon>Lysobacteraceae</taxon>
        <taxon>Thermomonas</taxon>
    </lineage>
</organism>
<dbReference type="NCBIfam" id="NF041373">
    <property type="entry name" value="HGG_STG"/>
    <property type="match status" value="1"/>
</dbReference>
<dbReference type="EMBL" id="CP040871">
    <property type="protein sequence ID" value="QDA56019.1"/>
    <property type="molecule type" value="Genomic_DNA"/>
</dbReference>
<evidence type="ECO:0000256" key="1">
    <source>
        <dbReference type="SAM" id="MobiDB-lite"/>
    </source>
</evidence>
<feature type="region of interest" description="Disordered" evidence="1">
    <location>
        <begin position="28"/>
        <end position="62"/>
    </location>
</feature>
<keyword evidence="3" id="KW-1185">Reference proteome</keyword>
<dbReference type="OrthoDB" id="7597230at2"/>
<dbReference type="KEGG" id="thes:FHQ07_01135"/>
<sequence>MRKRDRPLCGAKTRKGFPCVRKVVPGKARCPNHGGLSTGPKTAEGKARAAMNLPRSRDEPVT</sequence>
<gene>
    <name evidence="2" type="ORF">FHQ07_01135</name>
</gene>
<proteinExistence type="predicted"/>
<dbReference type="InterPro" id="IPR047675">
    <property type="entry name" value="Putative_zinc-bd"/>
</dbReference>
<dbReference type="Proteomes" id="UP000308149">
    <property type="component" value="Chromosome"/>
</dbReference>
<reference evidence="2 3" key="1">
    <citation type="submission" date="2019-06" db="EMBL/GenBank/DDBJ databases">
        <title>Thermomonas aquatica sp. nov., isolated from an industrial wastewater treatment plant.</title>
        <authorList>
            <person name="Jeon J.H."/>
            <person name="Park D.-S."/>
        </authorList>
    </citation>
    <scope>NUCLEOTIDE SEQUENCE [LARGE SCALE GENOMIC DNA]</scope>
    <source>
        <strain evidence="2 3">SY21</strain>
    </source>
</reference>
<dbReference type="AlphaFoldDB" id="A0A5B7ZMZ0"/>
<name>A0A5B7ZMZ0_9GAMM</name>
<accession>A0A5B7ZMZ0</accession>